<name>A0ABS1VBY3_9PROT</name>
<dbReference type="Proteomes" id="UP000606490">
    <property type="component" value="Unassembled WGS sequence"/>
</dbReference>
<organism evidence="1 2">
    <name type="scientific">Belnapia mucosa</name>
    <dbReference type="NCBI Taxonomy" id="2804532"/>
    <lineage>
        <taxon>Bacteria</taxon>
        <taxon>Pseudomonadati</taxon>
        <taxon>Pseudomonadota</taxon>
        <taxon>Alphaproteobacteria</taxon>
        <taxon>Acetobacterales</taxon>
        <taxon>Roseomonadaceae</taxon>
        <taxon>Belnapia</taxon>
    </lineage>
</organism>
<dbReference type="SUPFAM" id="SSF64288">
    <property type="entry name" value="Chorismate lyase-like"/>
    <property type="match status" value="1"/>
</dbReference>
<comment type="caution">
    <text evidence="1">The sequence shown here is derived from an EMBL/GenBank/DDBJ whole genome shotgun (WGS) entry which is preliminary data.</text>
</comment>
<reference evidence="1 2" key="1">
    <citation type="submission" date="2021-01" db="EMBL/GenBank/DDBJ databases">
        <title>Belnapia mucosa sp. nov. and Belnapia arida sp. nov., isolated from the Tabernas Desert (Almeria, Spain).</title>
        <authorList>
            <person name="Molina-Menor E."/>
            <person name="Vidal-Verdu A."/>
            <person name="Calonge A."/>
            <person name="Satari L."/>
            <person name="Pereto Magraner J."/>
            <person name="Porcar Miralles M."/>
        </authorList>
    </citation>
    <scope>NUCLEOTIDE SEQUENCE [LARGE SCALE GENOMIC DNA]</scope>
    <source>
        <strain evidence="1 2">T6</strain>
    </source>
</reference>
<protein>
    <submittedName>
        <fullName evidence="1">Uncharacterized protein</fullName>
    </submittedName>
</protein>
<proteinExistence type="predicted"/>
<sequence length="409" mass="43503">MHAGLPAEAWFTGIEAVDFLSSEAELLATLRRLLLTSGSATRAPEAWCDEHRIGFGSIHAERDACQHARPDELLDALVLAPGEALRHRRVTLTRGEVELSDCDLLWLPARLDPAMVAEIEKTNTPFGAIIAPLRPKRRTLFEATLPAGGAHVLEHRAVVLGGFGECRRIAAGRELHRAALVPPRPTPFRPLRRHDAMDWTRVALLAAALCVPLGASAARETDYTQDASLAYAPLGGEPGCLARGLLSSSPGRTAGTAVSAGGDLIAFCRPRAWAAEPYFYSSGAAEIPTTFGQVVLHMHEQRATGARSADELRAAMRRAGEVCGEGVASVSAEVPGQNRAPGNPPARISVGVERLTITPVLLPSGAPAPAGLLPGLLAKPRAVTVQSLRQAVNGCDKLQIRQRPKTARQ</sequence>
<accession>A0ABS1VBY3</accession>
<dbReference type="RefSeq" id="WP_202828865.1">
    <property type="nucleotide sequence ID" value="NZ_JAEUXJ010000027.1"/>
</dbReference>
<dbReference type="InterPro" id="IPR028978">
    <property type="entry name" value="Chorismate_lyase_/UTRA_dom_sf"/>
</dbReference>
<evidence type="ECO:0000313" key="2">
    <source>
        <dbReference type="Proteomes" id="UP000606490"/>
    </source>
</evidence>
<gene>
    <name evidence="1" type="ORF">JMJ55_27805</name>
</gene>
<dbReference type="EMBL" id="JAEUXJ010000027">
    <property type="protein sequence ID" value="MBL6459132.1"/>
    <property type="molecule type" value="Genomic_DNA"/>
</dbReference>
<evidence type="ECO:0000313" key="1">
    <source>
        <dbReference type="EMBL" id="MBL6459132.1"/>
    </source>
</evidence>
<dbReference type="Gene3D" id="3.40.1410.10">
    <property type="entry name" value="Chorismate lyase-like"/>
    <property type="match status" value="1"/>
</dbReference>
<keyword evidence="2" id="KW-1185">Reference proteome</keyword>